<dbReference type="Proteomes" id="UP000050497">
    <property type="component" value="Unassembled WGS sequence"/>
</dbReference>
<sequence length="112" mass="12025">MDETIQDNRVGCGSDQSRSDADPAGSDTTSALGRHGGTDGKPSRGKEGVAGLRRVHDQGLGEMMYREYLRRPVRRRLPRHDGRPAVSRLTASELGIPANSNTPSDTNDPSPA</sequence>
<feature type="compositionally biased region" description="Basic and acidic residues" evidence="1">
    <location>
        <begin position="36"/>
        <end position="47"/>
    </location>
</feature>
<keyword evidence="5" id="KW-1185">Reference proteome</keyword>
<dbReference type="Proteomes" id="UP000182800">
    <property type="component" value="Unassembled WGS sequence"/>
</dbReference>
<accession>A0A0P8A486</accession>
<dbReference type="AlphaFoldDB" id="A0A0P8A486"/>
<feature type="compositionally biased region" description="Polar residues" evidence="1">
    <location>
        <begin position="98"/>
        <end position="112"/>
    </location>
</feature>
<evidence type="ECO:0000313" key="5">
    <source>
        <dbReference type="Proteomes" id="UP000182800"/>
    </source>
</evidence>
<dbReference type="RefSeq" id="WP_074444508.1">
    <property type="nucleotide sequence ID" value="NZ_FMBM01000002.1"/>
</dbReference>
<gene>
    <name evidence="3" type="ORF">GA0071312_1569</name>
    <name evidence="2" type="ORF">HLUCCO17_12380</name>
</gene>
<reference evidence="3 5" key="2">
    <citation type="submission" date="2016-08" db="EMBL/GenBank/DDBJ databases">
        <authorList>
            <person name="Varghese N."/>
            <person name="Submissions Spin"/>
        </authorList>
    </citation>
    <scope>NUCLEOTIDE SEQUENCE [LARGE SCALE GENOMIC DNA]</scope>
    <source>
        <strain evidence="3 5">HL-109</strain>
    </source>
</reference>
<evidence type="ECO:0000313" key="4">
    <source>
        <dbReference type="Proteomes" id="UP000050497"/>
    </source>
</evidence>
<protein>
    <submittedName>
        <fullName evidence="2">Uncharacterized protein</fullName>
    </submittedName>
</protein>
<evidence type="ECO:0000313" key="3">
    <source>
        <dbReference type="EMBL" id="SCC80569.1"/>
    </source>
</evidence>
<feature type="compositionally biased region" description="Basic and acidic residues" evidence="1">
    <location>
        <begin position="54"/>
        <end position="70"/>
    </location>
</feature>
<dbReference type="EMBL" id="FMBM01000002">
    <property type="protein sequence ID" value="SCC80569.1"/>
    <property type="molecule type" value="Genomic_DNA"/>
</dbReference>
<evidence type="ECO:0000313" key="2">
    <source>
        <dbReference type="EMBL" id="KPQ10067.1"/>
    </source>
</evidence>
<reference evidence="2 4" key="1">
    <citation type="submission" date="2015-09" db="EMBL/GenBank/DDBJ databases">
        <title>Identification and resolution of microdiversity through metagenomic sequencing of parallel consortia.</title>
        <authorList>
            <person name="Nelson W.C."/>
            <person name="Romine M.F."/>
            <person name="Lindemann S.R."/>
        </authorList>
    </citation>
    <scope>NUCLEOTIDE SEQUENCE [LARGE SCALE GENOMIC DNA]</scope>
    <source>
        <strain evidence="2">HL-109</strain>
    </source>
</reference>
<proteinExistence type="predicted"/>
<evidence type="ECO:0000256" key="1">
    <source>
        <dbReference type="SAM" id="MobiDB-lite"/>
    </source>
</evidence>
<organism evidence="2 4">
    <name type="scientific">Saliniramus fredricksonii</name>
    <dbReference type="NCBI Taxonomy" id="1653334"/>
    <lineage>
        <taxon>Bacteria</taxon>
        <taxon>Pseudomonadati</taxon>
        <taxon>Pseudomonadota</taxon>
        <taxon>Alphaproteobacteria</taxon>
        <taxon>Hyphomicrobiales</taxon>
        <taxon>Salinarimonadaceae</taxon>
        <taxon>Saliniramus</taxon>
    </lineage>
</organism>
<dbReference type="STRING" id="1653334.GA0071312_1569"/>
<name>A0A0P8A486_9HYPH</name>
<dbReference type="EMBL" id="LJSX01000019">
    <property type="protein sequence ID" value="KPQ10067.1"/>
    <property type="molecule type" value="Genomic_DNA"/>
</dbReference>
<comment type="caution">
    <text evidence="2">The sequence shown here is derived from an EMBL/GenBank/DDBJ whole genome shotgun (WGS) entry which is preliminary data.</text>
</comment>
<feature type="region of interest" description="Disordered" evidence="1">
    <location>
        <begin position="1"/>
        <end position="112"/>
    </location>
</feature>